<dbReference type="SMART" id="SM00342">
    <property type="entry name" value="HTH_ARAC"/>
    <property type="match status" value="1"/>
</dbReference>
<dbReference type="CDD" id="cd03136">
    <property type="entry name" value="GATase1_AraC_ArgR_like"/>
    <property type="match status" value="1"/>
</dbReference>
<evidence type="ECO:0000256" key="3">
    <source>
        <dbReference type="ARBA" id="ARBA00023163"/>
    </source>
</evidence>
<proteinExistence type="predicted"/>
<dbReference type="Pfam" id="PF01965">
    <property type="entry name" value="DJ-1_PfpI"/>
    <property type="match status" value="1"/>
</dbReference>
<keyword evidence="1" id="KW-0805">Transcription regulation</keyword>
<keyword evidence="6" id="KW-1185">Reference proteome</keyword>
<keyword evidence="2" id="KW-0238">DNA-binding</keyword>
<evidence type="ECO:0000256" key="2">
    <source>
        <dbReference type="ARBA" id="ARBA00023125"/>
    </source>
</evidence>
<dbReference type="InterPro" id="IPR018062">
    <property type="entry name" value="HTH_AraC-typ_CS"/>
</dbReference>
<dbReference type="EMBL" id="JAYWLC010000001">
    <property type="protein sequence ID" value="MER5170220.1"/>
    <property type="molecule type" value="Genomic_DNA"/>
</dbReference>
<comment type="caution">
    <text evidence="5">The sequence shown here is derived from an EMBL/GenBank/DDBJ whole genome shotgun (WGS) entry which is preliminary data.</text>
</comment>
<dbReference type="InterPro" id="IPR052158">
    <property type="entry name" value="INH-QAR"/>
</dbReference>
<accession>A0ABV1SBD4</accession>
<dbReference type="SUPFAM" id="SSF52317">
    <property type="entry name" value="Class I glutamine amidotransferase-like"/>
    <property type="match status" value="1"/>
</dbReference>
<dbReference type="PROSITE" id="PS00041">
    <property type="entry name" value="HTH_ARAC_FAMILY_1"/>
    <property type="match status" value="1"/>
</dbReference>
<evidence type="ECO:0000256" key="1">
    <source>
        <dbReference type="ARBA" id="ARBA00023015"/>
    </source>
</evidence>
<reference evidence="5 6" key="1">
    <citation type="submission" date="2024-06" db="EMBL/GenBank/DDBJ databases">
        <title>Thioclava kandeliae sp. nov. from a rhizosphere soil sample of Kandelia candel in a mangrove.</title>
        <authorList>
            <person name="Mu T."/>
        </authorList>
    </citation>
    <scope>NUCLEOTIDE SEQUENCE [LARGE SCALE GENOMIC DNA]</scope>
    <source>
        <strain evidence="5 6">CPCC 100088</strain>
    </source>
</reference>
<keyword evidence="3" id="KW-0804">Transcription</keyword>
<dbReference type="PANTHER" id="PTHR43130:SF3">
    <property type="entry name" value="HTH-TYPE TRANSCRIPTIONAL REGULATOR RV1931C"/>
    <property type="match status" value="1"/>
</dbReference>
<dbReference type="PANTHER" id="PTHR43130">
    <property type="entry name" value="ARAC-FAMILY TRANSCRIPTIONAL REGULATOR"/>
    <property type="match status" value="1"/>
</dbReference>
<dbReference type="InterPro" id="IPR002818">
    <property type="entry name" value="DJ-1/PfpI"/>
</dbReference>
<dbReference type="PROSITE" id="PS01124">
    <property type="entry name" value="HTH_ARAC_FAMILY_2"/>
    <property type="match status" value="1"/>
</dbReference>
<protein>
    <submittedName>
        <fullName evidence="5">GlxA family transcriptional regulator</fullName>
    </submittedName>
</protein>
<feature type="domain" description="HTH araC/xylS-type" evidence="4">
    <location>
        <begin position="240"/>
        <end position="338"/>
    </location>
</feature>
<dbReference type="SUPFAM" id="SSF46689">
    <property type="entry name" value="Homeodomain-like"/>
    <property type="match status" value="2"/>
</dbReference>
<gene>
    <name evidence="5" type="ORF">VSX56_00405</name>
</gene>
<organism evidence="5 6">
    <name type="scientific">Thioclava kandeliae</name>
    <dbReference type="NCBI Taxonomy" id="3070818"/>
    <lineage>
        <taxon>Bacteria</taxon>
        <taxon>Pseudomonadati</taxon>
        <taxon>Pseudomonadota</taxon>
        <taxon>Alphaproteobacteria</taxon>
        <taxon>Rhodobacterales</taxon>
        <taxon>Paracoccaceae</taxon>
        <taxon>Thioclava</taxon>
    </lineage>
</organism>
<dbReference type="InterPro" id="IPR018060">
    <property type="entry name" value="HTH_AraC"/>
</dbReference>
<sequence>MRKTTPKRLTARPAPSYGSQRLPVQIRAKRVVFLLLDRFTLMAFTSALEPLRLANQISGQPLYEWVLASESGTTVQSSSRVEINVHMGLTELQREDTIIVCGGIDVIEATTKPVISWLRREARKGGVVGGLCTGAWALAEAGLLDERRATIHWENHDAFIEEFDEVDLAKSVYVIDGNRMSSAGGTAALDLMLRIVARDHGEALANTVADQLIYTSIRTEKDSQRLSIPTRIGVRHPKLAQVIGRMEANIEEPISPAKLATEVGMSTRQLERLFRRYLDRSPKRYYMELRLQKARALLMQTEMSVINVALACGFASPSHFSKCYRAHYQTTPYRERGASGGAPLEAMPDEEMAMVEELPIDMDWEFDAEPEDEK</sequence>
<evidence type="ECO:0000313" key="6">
    <source>
        <dbReference type="Proteomes" id="UP001438953"/>
    </source>
</evidence>
<dbReference type="Pfam" id="PF12833">
    <property type="entry name" value="HTH_18"/>
    <property type="match status" value="1"/>
</dbReference>
<dbReference type="Gene3D" id="1.10.10.60">
    <property type="entry name" value="Homeodomain-like"/>
    <property type="match status" value="1"/>
</dbReference>
<dbReference type="Gene3D" id="3.40.50.880">
    <property type="match status" value="1"/>
</dbReference>
<name>A0ABV1SBD4_9RHOB</name>
<dbReference type="RefSeq" id="WP_350934020.1">
    <property type="nucleotide sequence ID" value="NZ_JAYWLC010000001.1"/>
</dbReference>
<evidence type="ECO:0000313" key="5">
    <source>
        <dbReference type="EMBL" id="MER5170220.1"/>
    </source>
</evidence>
<dbReference type="Proteomes" id="UP001438953">
    <property type="component" value="Unassembled WGS sequence"/>
</dbReference>
<dbReference type="InterPro" id="IPR009057">
    <property type="entry name" value="Homeodomain-like_sf"/>
</dbReference>
<evidence type="ECO:0000259" key="4">
    <source>
        <dbReference type="PROSITE" id="PS01124"/>
    </source>
</evidence>
<dbReference type="InterPro" id="IPR029062">
    <property type="entry name" value="Class_I_gatase-like"/>
</dbReference>